<dbReference type="Gene3D" id="1.10.10.10">
    <property type="entry name" value="Winged helix-like DNA-binding domain superfamily/Winged helix DNA-binding domain"/>
    <property type="match status" value="1"/>
</dbReference>
<feature type="domain" description="IclR-ED" evidence="4">
    <location>
        <begin position="70"/>
        <end position="258"/>
    </location>
</feature>
<dbReference type="InterPro" id="IPR036388">
    <property type="entry name" value="WH-like_DNA-bd_sf"/>
</dbReference>
<dbReference type="Proteomes" id="UP001595821">
    <property type="component" value="Unassembled WGS sequence"/>
</dbReference>
<protein>
    <submittedName>
        <fullName evidence="5">IclR family transcriptional regulator</fullName>
    </submittedName>
</protein>
<dbReference type="Pfam" id="PF01614">
    <property type="entry name" value="IclR_C"/>
    <property type="match status" value="1"/>
</dbReference>
<accession>A0ABD5P3N3</accession>
<dbReference type="Gene3D" id="3.30.450.40">
    <property type="match status" value="1"/>
</dbReference>
<evidence type="ECO:0000256" key="3">
    <source>
        <dbReference type="ARBA" id="ARBA00023163"/>
    </source>
</evidence>
<dbReference type="SUPFAM" id="SSF46785">
    <property type="entry name" value="Winged helix' DNA-binding domain"/>
    <property type="match status" value="1"/>
</dbReference>
<dbReference type="InterPro" id="IPR011991">
    <property type="entry name" value="ArsR-like_HTH"/>
</dbReference>
<keyword evidence="3" id="KW-0804">Transcription</keyword>
<dbReference type="InterPro" id="IPR005471">
    <property type="entry name" value="Tscrpt_reg_IclR_N"/>
</dbReference>
<dbReference type="AlphaFoldDB" id="A0ABD5P3N3"/>
<dbReference type="SMART" id="SM00346">
    <property type="entry name" value="HTH_ICLR"/>
    <property type="match status" value="1"/>
</dbReference>
<dbReference type="GO" id="GO:0006355">
    <property type="term" value="P:regulation of DNA-templated transcription"/>
    <property type="evidence" value="ECO:0007669"/>
    <property type="project" value="UniProtKB-ARBA"/>
</dbReference>
<dbReference type="Pfam" id="PF09339">
    <property type="entry name" value="HTH_IclR"/>
    <property type="match status" value="1"/>
</dbReference>
<dbReference type="PANTHER" id="PTHR30136">
    <property type="entry name" value="HELIX-TURN-HELIX TRANSCRIPTIONAL REGULATOR, ICLR FAMILY"/>
    <property type="match status" value="1"/>
</dbReference>
<evidence type="ECO:0000256" key="1">
    <source>
        <dbReference type="ARBA" id="ARBA00023015"/>
    </source>
</evidence>
<dbReference type="InterPro" id="IPR014757">
    <property type="entry name" value="Tscrpt_reg_IclR_C"/>
</dbReference>
<dbReference type="SUPFAM" id="SSF55781">
    <property type="entry name" value="GAF domain-like"/>
    <property type="match status" value="1"/>
</dbReference>
<proteinExistence type="predicted"/>
<evidence type="ECO:0000256" key="2">
    <source>
        <dbReference type="ARBA" id="ARBA00023125"/>
    </source>
</evidence>
<reference evidence="5 6" key="1">
    <citation type="journal article" date="2014" name="Int. J. Syst. Evol. Microbiol.">
        <title>Complete genome sequence of Corynebacterium casei LMG S-19264T (=DSM 44701T), isolated from a smear-ripened cheese.</title>
        <authorList>
            <consortium name="US DOE Joint Genome Institute (JGI-PGF)"/>
            <person name="Walter F."/>
            <person name="Albersmeier A."/>
            <person name="Kalinowski J."/>
            <person name="Ruckert C."/>
        </authorList>
    </citation>
    <scope>NUCLEOTIDE SEQUENCE [LARGE SCALE GENOMIC DNA]</scope>
    <source>
        <strain evidence="5 6">IBRC-M 10912</strain>
    </source>
</reference>
<dbReference type="EMBL" id="JBHSDJ010000127">
    <property type="protein sequence ID" value="MFC4248745.1"/>
    <property type="molecule type" value="Genomic_DNA"/>
</dbReference>
<gene>
    <name evidence="5" type="ORF">ACFOZ7_17740</name>
</gene>
<keyword evidence="2" id="KW-0238">DNA-binding</keyword>
<dbReference type="InterPro" id="IPR050707">
    <property type="entry name" value="HTH_MetabolicPath_Reg"/>
</dbReference>
<keyword evidence="1" id="KW-0805">Transcription regulation</keyword>
<dbReference type="RefSeq" id="WP_246976366.1">
    <property type="nucleotide sequence ID" value="NZ_CP095398.1"/>
</dbReference>
<sequence length="262" mass="30280">MTEDNASRLVQSTMTSLQILEFIREERGARLTDIAKEFDIGYSTAHNHLATLYEQEWLVKENDVYKIPFRFLHYGRSARRNTPFFQIVRRHANELSKQTNMEVEFLVEEHGRIISLIDITENAPGYSNIDDDWEGVGIFYYMNNTASGKAMLAEMSDERVEEILDKWGLPKQTPYSVTDRDTLYQQLEAARKKGYAMAHQEVHEGFENAATVVKYPDDTIFGAISIGWPSYLFDEGLDQSLIDQLEETKRDIESEIADEVEE</sequence>
<evidence type="ECO:0000313" key="6">
    <source>
        <dbReference type="Proteomes" id="UP001595821"/>
    </source>
</evidence>
<dbReference type="InterPro" id="IPR036390">
    <property type="entry name" value="WH_DNA-bd_sf"/>
</dbReference>
<dbReference type="PROSITE" id="PS51078">
    <property type="entry name" value="ICLR_ED"/>
    <property type="match status" value="1"/>
</dbReference>
<dbReference type="GO" id="GO:0003677">
    <property type="term" value="F:DNA binding"/>
    <property type="evidence" value="ECO:0007669"/>
    <property type="project" value="UniProtKB-KW"/>
</dbReference>
<dbReference type="CDD" id="cd00090">
    <property type="entry name" value="HTH_ARSR"/>
    <property type="match status" value="1"/>
</dbReference>
<dbReference type="GeneID" id="71856048"/>
<organism evidence="5 6">
    <name type="scientific">Natribaculum luteum</name>
    <dbReference type="NCBI Taxonomy" id="1586232"/>
    <lineage>
        <taxon>Archaea</taxon>
        <taxon>Methanobacteriati</taxon>
        <taxon>Methanobacteriota</taxon>
        <taxon>Stenosarchaea group</taxon>
        <taxon>Halobacteria</taxon>
        <taxon>Halobacteriales</taxon>
        <taxon>Natrialbaceae</taxon>
        <taxon>Natribaculum</taxon>
    </lineage>
</organism>
<name>A0ABD5P3N3_9EURY</name>
<dbReference type="InterPro" id="IPR029016">
    <property type="entry name" value="GAF-like_dom_sf"/>
</dbReference>
<dbReference type="PANTHER" id="PTHR30136:SF35">
    <property type="entry name" value="HTH-TYPE TRANSCRIPTIONAL REGULATOR RV1719"/>
    <property type="match status" value="1"/>
</dbReference>
<evidence type="ECO:0000259" key="4">
    <source>
        <dbReference type="PROSITE" id="PS51078"/>
    </source>
</evidence>
<comment type="caution">
    <text evidence="5">The sequence shown here is derived from an EMBL/GenBank/DDBJ whole genome shotgun (WGS) entry which is preliminary data.</text>
</comment>
<evidence type="ECO:0000313" key="5">
    <source>
        <dbReference type="EMBL" id="MFC4248745.1"/>
    </source>
</evidence>